<dbReference type="EC" id="2.1.1.67" evidence="4"/>
<dbReference type="InterPro" id="IPR029063">
    <property type="entry name" value="SAM-dependent_MTases_sf"/>
</dbReference>
<keyword evidence="8" id="KW-0949">S-adenosyl-L-methionine</keyword>
<keyword evidence="5" id="KW-0963">Cytoplasm</keyword>
<evidence type="ECO:0000256" key="4">
    <source>
        <dbReference type="ARBA" id="ARBA00011905"/>
    </source>
</evidence>
<dbReference type="FunFam" id="3.40.50.150:FF:000101">
    <property type="entry name" value="Thiopurine S-methyltransferase"/>
    <property type="match status" value="1"/>
</dbReference>
<dbReference type="GO" id="GO:0005737">
    <property type="term" value="C:cytoplasm"/>
    <property type="evidence" value="ECO:0007669"/>
    <property type="project" value="UniProtKB-SubCell"/>
</dbReference>
<comment type="subcellular location">
    <subcellularLocation>
        <location evidence="2">Cytoplasm</location>
    </subcellularLocation>
</comment>
<evidence type="ECO:0000256" key="1">
    <source>
        <dbReference type="ARBA" id="ARBA00000903"/>
    </source>
</evidence>
<evidence type="ECO:0000256" key="3">
    <source>
        <dbReference type="ARBA" id="ARBA00008145"/>
    </source>
</evidence>
<dbReference type="InterPro" id="IPR008854">
    <property type="entry name" value="TPMT"/>
</dbReference>
<evidence type="ECO:0000256" key="6">
    <source>
        <dbReference type="ARBA" id="ARBA00022603"/>
    </source>
</evidence>
<dbReference type="GO" id="GO:0032259">
    <property type="term" value="P:methylation"/>
    <property type="evidence" value="ECO:0007669"/>
    <property type="project" value="UniProtKB-KW"/>
</dbReference>
<gene>
    <name evidence="9" type="ORF">GSLYS_00000292001</name>
</gene>
<dbReference type="Pfam" id="PF05724">
    <property type="entry name" value="TPMT"/>
    <property type="match status" value="1"/>
</dbReference>
<comment type="catalytic activity">
    <reaction evidence="1">
        <text>S-adenosyl-L-methionine + a thiopurine = S-adenosyl-L-homocysteine + a thiopurine S-methylether.</text>
        <dbReference type="EC" id="2.1.1.67"/>
    </reaction>
</comment>
<dbReference type="GO" id="GO:0008119">
    <property type="term" value="F:thiopurine S-methyltransferase activity"/>
    <property type="evidence" value="ECO:0007669"/>
    <property type="project" value="UniProtKB-EC"/>
</dbReference>
<keyword evidence="10" id="KW-1185">Reference proteome</keyword>
<evidence type="ECO:0000256" key="7">
    <source>
        <dbReference type="ARBA" id="ARBA00022679"/>
    </source>
</evidence>
<comment type="caution">
    <text evidence="9">The sequence shown here is derived from an EMBL/GenBank/DDBJ whole genome shotgun (WGS) entry which is preliminary data.</text>
</comment>
<keyword evidence="6" id="KW-0489">Methyltransferase</keyword>
<dbReference type="PROSITE" id="PS51585">
    <property type="entry name" value="SAM_MT_TPMT"/>
    <property type="match status" value="1"/>
</dbReference>
<protein>
    <recommendedName>
        <fullName evidence="4">thiopurine S-methyltransferase</fullName>
        <ecNumber evidence="4">2.1.1.67</ecNumber>
    </recommendedName>
</protein>
<name>A0AAV2GXE1_LYMST</name>
<evidence type="ECO:0000256" key="2">
    <source>
        <dbReference type="ARBA" id="ARBA00004496"/>
    </source>
</evidence>
<dbReference type="EMBL" id="CAXITT010000002">
    <property type="protein sequence ID" value="CAL1526115.1"/>
    <property type="molecule type" value="Genomic_DNA"/>
</dbReference>
<reference evidence="9 10" key="1">
    <citation type="submission" date="2024-04" db="EMBL/GenBank/DDBJ databases">
        <authorList>
            <consortium name="Genoscope - CEA"/>
            <person name="William W."/>
        </authorList>
    </citation>
    <scope>NUCLEOTIDE SEQUENCE [LARGE SCALE GENOMIC DNA]</scope>
</reference>
<proteinExistence type="inferred from homology"/>
<organism evidence="9 10">
    <name type="scientific">Lymnaea stagnalis</name>
    <name type="common">Great pond snail</name>
    <name type="synonym">Helix stagnalis</name>
    <dbReference type="NCBI Taxonomy" id="6523"/>
    <lineage>
        <taxon>Eukaryota</taxon>
        <taxon>Metazoa</taxon>
        <taxon>Spiralia</taxon>
        <taxon>Lophotrochozoa</taxon>
        <taxon>Mollusca</taxon>
        <taxon>Gastropoda</taxon>
        <taxon>Heterobranchia</taxon>
        <taxon>Euthyneura</taxon>
        <taxon>Panpulmonata</taxon>
        <taxon>Hygrophila</taxon>
        <taxon>Lymnaeoidea</taxon>
        <taxon>Lymnaeidae</taxon>
        <taxon>Lymnaea</taxon>
    </lineage>
</organism>
<dbReference type="AlphaFoldDB" id="A0AAV2GXE1"/>
<dbReference type="SUPFAM" id="SSF53335">
    <property type="entry name" value="S-adenosyl-L-methionine-dependent methyltransferases"/>
    <property type="match status" value="1"/>
</dbReference>
<sequence length="267" mass="30508">MAVSGRVALWQQHWDSGSMAQFYVKKPHPKLQEHLDQYIRGKTKAKILLPMCGNSFDIYNFGDMGHEVVGIECSALAIRSFYGKHNLSFTKEPCPDVQGTLYQSKDKTYKIYCCDFFDFKPSVEANFDVIVDFGAMGALTRGELQSYADLMKRLTAPDCRHILESFVYDVNKYPESQPICLTLELLRQLFGHDYIVEKIDEGPDPYADDMLHELTNGKFAEEFKPVVLSPFSSADRITYVKFVDHYFLCGWGKEMGVKSSPSNVWNL</sequence>
<dbReference type="PANTHER" id="PTHR10259">
    <property type="entry name" value="THIOPURINE S-METHYLTRANSFERASE"/>
    <property type="match status" value="1"/>
</dbReference>
<comment type="similarity">
    <text evidence="3">Belongs to the class I-like SAM-binding methyltransferase superfamily. TPMT family.</text>
</comment>
<dbReference type="Proteomes" id="UP001497497">
    <property type="component" value="Unassembled WGS sequence"/>
</dbReference>
<evidence type="ECO:0000256" key="8">
    <source>
        <dbReference type="ARBA" id="ARBA00022691"/>
    </source>
</evidence>
<dbReference type="PANTHER" id="PTHR10259:SF11">
    <property type="entry name" value="THIOPURINE S-METHYLTRANSFERASE"/>
    <property type="match status" value="1"/>
</dbReference>
<evidence type="ECO:0000256" key="5">
    <source>
        <dbReference type="ARBA" id="ARBA00022490"/>
    </source>
</evidence>
<evidence type="ECO:0000313" key="9">
    <source>
        <dbReference type="EMBL" id="CAL1526115.1"/>
    </source>
</evidence>
<evidence type="ECO:0000313" key="10">
    <source>
        <dbReference type="Proteomes" id="UP001497497"/>
    </source>
</evidence>
<dbReference type="Gene3D" id="3.40.50.150">
    <property type="entry name" value="Vaccinia Virus protein VP39"/>
    <property type="match status" value="1"/>
</dbReference>
<keyword evidence="7" id="KW-0808">Transferase</keyword>
<accession>A0AAV2GXE1</accession>